<gene>
    <name evidence="2" type="ORF">B4082_2356</name>
</gene>
<sequence>MKKFLMSIMLFSLVLTGLVMPKNASAATEENDARVEKVEVTNVGKNEYINYGDGYRYRVYSQGNGGLTTFTGTAYDAQGNKAPAGTTFYIFFDAHIKPGKMDIKCVVGENGKFTGTASLPPAYGDKIASVGRFTHRYDIVDLYYYNEPGRTNSIKSNNLQSVYHFAFSI</sequence>
<evidence type="ECO:0000256" key="1">
    <source>
        <dbReference type="SAM" id="SignalP"/>
    </source>
</evidence>
<dbReference type="RefSeq" id="WP_063222610.1">
    <property type="nucleotide sequence ID" value="NZ_LJKA01000036.1"/>
</dbReference>
<reference evidence="2 3" key="1">
    <citation type="submission" date="2015-09" db="EMBL/GenBank/DDBJ databases">
        <title>Bacillus cereus food isolates.</title>
        <authorList>
            <person name="Boekhorst J."/>
        </authorList>
    </citation>
    <scope>NUCLEOTIDE SEQUENCE [LARGE SCALE GENOMIC DNA]</scope>
    <source>
        <strain evidence="2 3">B4082</strain>
    </source>
</reference>
<name>A0A164FTA4_BACCE</name>
<evidence type="ECO:0000313" key="2">
    <source>
        <dbReference type="EMBL" id="KZD36539.1"/>
    </source>
</evidence>
<evidence type="ECO:0000313" key="3">
    <source>
        <dbReference type="Proteomes" id="UP000076501"/>
    </source>
</evidence>
<accession>A0A164FTA4</accession>
<feature type="chain" id="PRO_5030022375" evidence="1">
    <location>
        <begin position="27"/>
        <end position="169"/>
    </location>
</feature>
<protein>
    <submittedName>
        <fullName evidence="2">Putative exported protein</fullName>
    </submittedName>
</protein>
<proteinExistence type="predicted"/>
<comment type="caution">
    <text evidence="2">The sequence shown here is derived from an EMBL/GenBank/DDBJ whole genome shotgun (WGS) entry which is preliminary data.</text>
</comment>
<feature type="signal peptide" evidence="1">
    <location>
        <begin position="1"/>
        <end position="26"/>
    </location>
</feature>
<dbReference type="Proteomes" id="UP000076501">
    <property type="component" value="Unassembled WGS sequence"/>
</dbReference>
<organism evidence="2 3">
    <name type="scientific">Bacillus cereus</name>
    <dbReference type="NCBI Taxonomy" id="1396"/>
    <lineage>
        <taxon>Bacteria</taxon>
        <taxon>Bacillati</taxon>
        <taxon>Bacillota</taxon>
        <taxon>Bacilli</taxon>
        <taxon>Bacillales</taxon>
        <taxon>Bacillaceae</taxon>
        <taxon>Bacillus</taxon>
        <taxon>Bacillus cereus group</taxon>
    </lineage>
</organism>
<dbReference type="EMBL" id="LJKA01000036">
    <property type="protein sequence ID" value="KZD36539.1"/>
    <property type="molecule type" value="Genomic_DNA"/>
</dbReference>
<keyword evidence="1" id="KW-0732">Signal</keyword>
<dbReference type="PATRIC" id="fig|1396.539.peg.3497"/>
<dbReference type="AlphaFoldDB" id="A0A164FTA4"/>